<dbReference type="AlphaFoldDB" id="A0A2P5HJ31"/>
<accession>A0A2P5HJ31</accession>
<evidence type="ECO:0000256" key="2">
    <source>
        <dbReference type="SAM" id="SignalP"/>
    </source>
</evidence>
<dbReference type="STRING" id="158607.A0A2P5HJ31"/>
<keyword evidence="2" id="KW-0732">Signal</keyword>
<reference evidence="3" key="1">
    <citation type="submission" date="2017-09" db="EMBL/GenBank/DDBJ databases">
        <title>Polyketide synthases of a Diaporthe helianthi virulent isolate.</title>
        <authorList>
            <person name="Baroncelli R."/>
        </authorList>
    </citation>
    <scope>NUCLEOTIDE SEQUENCE [LARGE SCALE GENOMIC DNA]</scope>
    <source>
        <strain evidence="3">7/96</strain>
    </source>
</reference>
<dbReference type="InParanoid" id="A0A2P5HJ31"/>
<comment type="caution">
    <text evidence="3">The sequence shown here is derived from an EMBL/GenBank/DDBJ whole genome shotgun (WGS) entry which is preliminary data.</text>
</comment>
<evidence type="ECO:0000256" key="1">
    <source>
        <dbReference type="SAM" id="MobiDB-lite"/>
    </source>
</evidence>
<evidence type="ECO:0000313" key="3">
    <source>
        <dbReference type="EMBL" id="POS70269.1"/>
    </source>
</evidence>
<evidence type="ECO:0000313" key="4">
    <source>
        <dbReference type="Proteomes" id="UP000094444"/>
    </source>
</evidence>
<proteinExistence type="predicted"/>
<protein>
    <submittedName>
        <fullName evidence="3">Glycoprotein X</fullName>
    </submittedName>
</protein>
<feature type="signal peptide" evidence="2">
    <location>
        <begin position="1"/>
        <end position="19"/>
    </location>
</feature>
<gene>
    <name evidence="3" type="ORF">DHEL01_v211336</name>
</gene>
<dbReference type="PANTHER" id="PTHR38122:SF1">
    <property type="entry name" value="GLYCOPROTEIN X"/>
    <property type="match status" value="1"/>
</dbReference>
<dbReference type="OrthoDB" id="5414836at2759"/>
<dbReference type="EMBL" id="MAVT02001709">
    <property type="protein sequence ID" value="POS70269.1"/>
    <property type="molecule type" value="Genomic_DNA"/>
</dbReference>
<feature type="region of interest" description="Disordered" evidence="1">
    <location>
        <begin position="841"/>
        <end position="979"/>
    </location>
</feature>
<feature type="region of interest" description="Disordered" evidence="1">
    <location>
        <begin position="193"/>
        <end position="215"/>
    </location>
</feature>
<dbReference type="Proteomes" id="UP000094444">
    <property type="component" value="Unassembled WGS sequence"/>
</dbReference>
<organism evidence="3 4">
    <name type="scientific">Diaporthe helianthi</name>
    <dbReference type="NCBI Taxonomy" id="158607"/>
    <lineage>
        <taxon>Eukaryota</taxon>
        <taxon>Fungi</taxon>
        <taxon>Dikarya</taxon>
        <taxon>Ascomycota</taxon>
        <taxon>Pezizomycotina</taxon>
        <taxon>Sordariomycetes</taxon>
        <taxon>Sordariomycetidae</taxon>
        <taxon>Diaporthales</taxon>
        <taxon>Diaporthaceae</taxon>
        <taxon>Diaporthe</taxon>
    </lineage>
</organism>
<feature type="chain" id="PRO_5015117793" evidence="2">
    <location>
        <begin position="20"/>
        <end position="1011"/>
    </location>
</feature>
<dbReference type="PANTHER" id="PTHR38122">
    <property type="entry name" value="GLYCOPROTEIN X"/>
    <property type="match status" value="1"/>
</dbReference>
<keyword evidence="4" id="KW-1185">Reference proteome</keyword>
<sequence length="1011" mass="107153">MVSFYGPWVFAALGSGALAAAATYPNGTTSSICADWCWKTITETLTYAEPTTVYETVTETTGGPSYGSTSIVTSWRTTTVTAPGESSNHTLTSWQTSTVVSTEEKKTTEKTTETAYQNSTITATESTTTTVVSSYIVTTTNYVCSVASPMPYNALAVDDRTSTVYTTEFHTVTSCAPTVTGCPGSSAGGGYPTGGYPTYEPSPSVPTPSDEPPSATTIGCVGNTVTSWKTFTTEQIVPTTIPTTIATTIDHTTTRVSKTTETDTTTALTTTTLVSSYPYYVTVSVCSYAEPTYYALADPGTSTVYTTSYTTITSCPPVVTNCPGRTSSHPGSYQTAPPVGCSGSVETRWTTVTKTTAVPTTIPTTVTHDRTTTRDHTTTTTKERTVTQTSVTTCTETTTKTRLSTYTTTKVQPTTRTVDHTLTTTYWETTKITDVSTVIETTTYVTTSSVPYTTTETSYEPTSVPFTLTETTSIPTTVVSTSVTTYTTATTSIFVSTTIIPITYPVTVTDSTTIYTTETSTRETTLTTAFSYPVTSPYNPDRELHQDNECLGESGNIDSHIHDYIDRASIDAAWVRNYTHADSDGNDEPIRKLNNYHSHISSYQRFDCFKSNLTWSCAPGYNCNPPKPDGCNIWSDLPANNYQCPQEYCVPVKPYFNTTWQEGNTSYFPVTEGYFNLNPEAFGLSYDIFSEELIIEEIGGYEVTFTTGNWASQTSISELTVSTTATILPDSSSDAKPKRMFTSKKRVRGVSLGKRATVTSTVPAACFDVCNNCNLEAQSRGKVPGLCDSGSAFNNYLTGCNLCIDTYQDATKLSGRQYVDNQLSQWINYCRASDATEPSTSSAAAEVTSTSSVRTSSQVEASSQTTSIISRSSSSSGSSSSLASEPASESASTSSSLSGSASETSASETQTSTTGTSSALSSSETFASSGQSPTTGSSATGSAPANSGPSASSSEATTTASGTGETGGTSTTPYGTSTPGPTLSAAISLRSRGLTGLGRLVLPILASLLLV</sequence>
<name>A0A2P5HJ31_DIAHE</name>